<dbReference type="Proteomes" id="UP001418796">
    <property type="component" value="Unassembled WGS sequence"/>
</dbReference>
<protein>
    <recommendedName>
        <fullName evidence="4">DUF4306 domain-containing protein</fullName>
    </recommendedName>
</protein>
<dbReference type="RefSeq" id="WP_343129974.1">
    <property type="nucleotide sequence ID" value="NZ_JBCITK010000001.1"/>
</dbReference>
<proteinExistence type="predicted"/>
<accession>A0ABU9VGE1</accession>
<reference evidence="2 3" key="1">
    <citation type="submission" date="2024-03" db="EMBL/GenBank/DDBJ databases">
        <title>Bacilli Hybrid Assemblies.</title>
        <authorList>
            <person name="Kovac J."/>
        </authorList>
    </citation>
    <scope>NUCLEOTIDE SEQUENCE [LARGE SCALE GENOMIC DNA]</scope>
    <source>
        <strain evidence="2 3">FSL R7-0666</strain>
    </source>
</reference>
<evidence type="ECO:0000313" key="3">
    <source>
        <dbReference type="Proteomes" id="UP001418796"/>
    </source>
</evidence>
<evidence type="ECO:0000313" key="2">
    <source>
        <dbReference type="EMBL" id="MEN0642959.1"/>
    </source>
</evidence>
<comment type="caution">
    <text evidence="2">The sequence shown here is derived from an EMBL/GenBank/DDBJ whole genome shotgun (WGS) entry which is preliminary data.</text>
</comment>
<organism evidence="2 3">
    <name type="scientific">Alkalicoccobacillus gibsonii</name>
    <dbReference type="NCBI Taxonomy" id="79881"/>
    <lineage>
        <taxon>Bacteria</taxon>
        <taxon>Bacillati</taxon>
        <taxon>Bacillota</taxon>
        <taxon>Bacilli</taxon>
        <taxon>Bacillales</taxon>
        <taxon>Bacillaceae</taxon>
        <taxon>Alkalicoccobacillus</taxon>
    </lineage>
</organism>
<gene>
    <name evidence="2" type="ORF">MKY91_07355</name>
</gene>
<dbReference type="EMBL" id="JBCITK010000001">
    <property type="protein sequence ID" value="MEN0642959.1"/>
    <property type="molecule type" value="Genomic_DNA"/>
</dbReference>
<feature type="transmembrane region" description="Helical" evidence="1">
    <location>
        <begin position="68"/>
        <end position="88"/>
    </location>
</feature>
<keyword evidence="1" id="KW-0812">Transmembrane</keyword>
<keyword evidence="3" id="KW-1185">Reference proteome</keyword>
<evidence type="ECO:0008006" key="4">
    <source>
        <dbReference type="Google" id="ProtNLM"/>
    </source>
</evidence>
<name>A0ABU9VGE1_9BACI</name>
<sequence length="100" mass="11836">MSLGRIYLICLGLALLSVFIAPPSRYVTEHMTTISYGFPVQFMDYYSFEGEEPARWELFTFHRTSFQLIEWLLSGAGYFLVYAIIKLFRDKFRKDREETV</sequence>
<keyword evidence="1" id="KW-0472">Membrane</keyword>
<evidence type="ECO:0000256" key="1">
    <source>
        <dbReference type="SAM" id="Phobius"/>
    </source>
</evidence>
<keyword evidence="1" id="KW-1133">Transmembrane helix</keyword>